<dbReference type="AlphaFoldDB" id="A0A2T3HU55"/>
<name>A0A2T3HU55_9GAMM</name>
<protein>
    <submittedName>
        <fullName evidence="2">Inovirus Gp2 family protein</fullName>
    </submittedName>
</protein>
<dbReference type="OrthoDB" id="5701642at2"/>
<dbReference type="Proteomes" id="UP000241858">
    <property type="component" value="Unassembled WGS sequence"/>
</dbReference>
<dbReference type="RefSeq" id="WP_082732226.1">
    <property type="nucleotide sequence ID" value="NZ_LZFB01000051.1"/>
</dbReference>
<comment type="caution">
    <text evidence="2">The sequence shown here is derived from an EMBL/GenBank/DDBJ whole genome shotgun (WGS) entry which is preliminary data.</text>
</comment>
<evidence type="ECO:0000313" key="3">
    <source>
        <dbReference type="Proteomes" id="UP000241858"/>
    </source>
</evidence>
<sequence>MPYLKKHYIDNDPAIKLGHIGYLWVREQSTSDKPHYHCVLWLNEDKVNSSYGILALAKQLWCEQFDGTLSIPDNNYYISKRLQADSGASQQEVICRLSYLAKKATKGLHSTHIKSYSYKRLPKKK</sequence>
<dbReference type="EMBL" id="PYLY01000043">
    <property type="protein sequence ID" value="PST99745.1"/>
    <property type="molecule type" value="Genomic_DNA"/>
</dbReference>
<dbReference type="Pfam" id="PF11726">
    <property type="entry name" value="YagK_YfjJ_C"/>
    <property type="match status" value="1"/>
</dbReference>
<accession>A0A2T3HU55</accession>
<evidence type="ECO:0000259" key="1">
    <source>
        <dbReference type="Pfam" id="PF11726"/>
    </source>
</evidence>
<reference evidence="2 3" key="1">
    <citation type="submission" date="2018-03" db="EMBL/GenBank/DDBJ databases">
        <title>Whole genome sequencing of Histamine producing bacteria.</title>
        <authorList>
            <person name="Butler K."/>
        </authorList>
    </citation>
    <scope>NUCLEOTIDE SEQUENCE [LARGE SCALE GENOMIC DNA]</scope>
    <source>
        <strain evidence="2 3">DSM 23343</strain>
    </source>
</reference>
<evidence type="ECO:0000313" key="2">
    <source>
        <dbReference type="EMBL" id="PST99745.1"/>
    </source>
</evidence>
<dbReference type="InterPro" id="IPR057271">
    <property type="entry name" value="YagK_YfjJ_C"/>
</dbReference>
<gene>
    <name evidence="2" type="ORF">C0W81_16875</name>
</gene>
<organism evidence="2 3">
    <name type="scientific">Photobacterium aquimaris</name>
    <dbReference type="NCBI Taxonomy" id="512643"/>
    <lineage>
        <taxon>Bacteria</taxon>
        <taxon>Pseudomonadati</taxon>
        <taxon>Pseudomonadota</taxon>
        <taxon>Gammaproteobacteria</taxon>
        <taxon>Vibrionales</taxon>
        <taxon>Vibrionaceae</taxon>
        <taxon>Photobacterium</taxon>
    </lineage>
</organism>
<proteinExistence type="predicted"/>
<feature type="domain" description="YagK/YfjJ C-terminal" evidence="1">
    <location>
        <begin position="14"/>
        <end position="109"/>
    </location>
</feature>